<dbReference type="Gene3D" id="3.30.750.24">
    <property type="entry name" value="STAS domain"/>
    <property type="match status" value="1"/>
</dbReference>
<dbReference type="EnsemblBacteria" id="ABY35563">
    <property type="protein sequence ID" value="ABY35563"/>
    <property type="gene ID" value="Caur_2354"/>
</dbReference>
<gene>
    <name evidence="3" type="ordered locus">Caur_2354</name>
</gene>
<dbReference type="KEGG" id="cau:Caur_2354"/>
<sequence>MADTPSPLPSLFSLIRETLAPDVQPFLASKATLVDISHTLEDCIIRNQLPSVIFTGFQESSHWREETQRYLELANIASSICIFAGGIPPVPEERHIAVTLASDDPLRQEWFLLVLTEWFCAVLCGLDNQVPVEREADRSFATLLTFQPEVVDAVLNRLIPVVERYRPDRAAELDHARTQFPPCNPRGPYLTQIVADMVAHLQRRYDNQRQLTDQLKELNERQSTLEETIAQLAAPVVPLFEGVLLMPLVGTIDSRRAQHVMEHLLSSIAEQMADVVIIDITGVPMVDTAVANYLLQTIRAARLLGAQVIITGISAAIAQTMINLGIDLGDVRTRSTLREGIMTALELSGMEIRPRS</sequence>
<dbReference type="PANTHER" id="PTHR33745">
    <property type="entry name" value="RSBT ANTAGONIST PROTEIN RSBS-RELATED"/>
    <property type="match status" value="1"/>
</dbReference>
<accession>A9WGN1</accession>
<dbReference type="SUPFAM" id="SSF52091">
    <property type="entry name" value="SpoIIaa-like"/>
    <property type="match status" value="1"/>
</dbReference>
<dbReference type="PROSITE" id="PS50801">
    <property type="entry name" value="STAS"/>
    <property type="match status" value="1"/>
</dbReference>
<dbReference type="Proteomes" id="UP000002008">
    <property type="component" value="Chromosome"/>
</dbReference>
<dbReference type="Pfam" id="PF10069">
    <property type="entry name" value="DICT"/>
    <property type="match status" value="1"/>
</dbReference>
<dbReference type="eggNOG" id="COG1366">
    <property type="taxonomic scope" value="Bacteria"/>
</dbReference>
<dbReference type="eggNOG" id="COG4250">
    <property type="taxonomic scope" value="Bacteria"/>
</dbReference>
<evidence type="ECO:0000256" key="1">
    <source>
        <dbReference type="SAM" id="Coils"/>
    </source>
</evidence>
<feature type="domain" description="STAS" evidence="2">
    <location>
        <begin position="233"/>
        <end position="344"/>
    </location>
</feature>
<reference evidence="4" key="1">
    <citation type="journal article" date="2011" name="BMC Genomics">
        <title>Complete genome sequence of the filamentous anoxygenic phototrophic bacterium Chloroflexus aurantiacus.</title>
        <authorList>
            <person name="Tang K.H."/>
            <person name="Barry K."/>
            <person name="Chertkov O."/>
            <person name="Dalin E."/>
            <person name="Han C.S."/>
            <person name="Hauser L.J."/>
            <person name="Honchak B.M."/>
            <person name="Karbach L.E."/>
            <person name="Land M.L."/>
            <person name="Lapidus A."/>
            <person name="Larimer F.W."/>
            <person name="Mikhailova N."/>
            <person name="Pitluck S."/>
            <person name="Pierson B.K."/>
            <person name="Blankenship R.E."/>
        </authorList>
    </citation>
    <scope>NUCLEOTIDE SEQUENCE [LARGE SCALE GENOMIC DNA]</scope>
    <source>
        <strain evidence="4">ATCC 29366 / DSM 635 / J-10-fl</strain>
    </source>
</reference>
<feature type="coiled-coil region" evidence="1">
    <location>
        <begin position="198"/>
        <end position="228"/>
    </location>
</feature>
<evidence type="ECO:0000313" key="4">
    <source>
        <dbReference type="Proteomes" id="UP000002008"/>
    </source>
</evidence>
<dbReference type="InterPro" id="IPR036513">
    <property type="entry name" value="STAS_dom_sf"/>
</dbReference>
<dbReference type="PANTHER" id="PTHR33745:SF1">
    <property type="entry name" value="RSBT ANTAGONIST PROTEIN RSBS"/>
    <property type="match status" value="1"/>
</dbReference>
<keyword evidence="1" id="KW-0175">Coiled coil</keyword>
<keyword evidence="4" id="KW-1185">Reference proteome</keyword>
<dbReference type="AlphaFoldDB" id="A9WGN1"/>
<dbReference type="InterPro" id="IPR051932">
    <property type="entry name" value="Bact_StressResp_Reg"/>
</dbReference>
<organism evidence="3 4">
    <name type="scientific">Chloroflexus aurantiacus (strain ATCC 29366 / DSM 635 / J-10-fl)</name>
    <dbReference type="NCBI Taxonomy" id="324602"/>
    <lineage>
        <taxon>Bacteria</taxon>
        <taxon>Bacillati</taxon>
        <taxon>Chloroflexota</taxon>
        <taxon>Chloroflexia</taxon>
        <taxon>Chloroflexales</taxon>
        <taxon>Chloroflexineae</taxon>
        <taxon>Chloroflexaceae</taxon>
        <taxon>Chloroflexus</taxon>
    </lineage>
</organism>
<dbReference type="PATRIC" id="fig|324602.8.peg.2666"/>
<dbReference type="RefSeq" id="WP_012258217.1">
    <property type="nucleotide sequence ID" value="NC_010175.1"/>
</dbReference>
<dbReference type="InterPro" id="IPR019278">
    <property type="entry name" value="DICT_dom"/>
</dbReference>
<proteinExistence type="predicted"/>
<dbReference type="Pfam" id="PF01740">
    <property type="entry name" value="STAS"/>
    <property type="match status" value="1"/>
</dbReference>
<dbReference type="InParanoid" id="A9WGN1"/>
<dbReference type="STRING" id="324602.Caur_2354"/>
<evidence type="ECO:0000259" key="2">
    <source>
        <dbReference type="PROSITE" id="PS50801"/>
    </source>
</evidence>
<dbReference type="HOGENOM" id="CLU_777781_0_0_0"/>
<dbReference type="CDD" id="cd07041">
    <property type="entry name" value="STAS_RsbR_RsbS_like"/>
    <property type="match status" value="1"/>
</dbReference>
<evidence type="ECO:0000313" key="3">
    <source>
        <dbReference type="EMBL" id="ABY35563.1"/>
    </source>
</evidence>
<dbReference type="InterPro" id="IPR002645">
    <property type="entry name" value="STAS_dom"/>
</dbReference>
<name>A9WGN1_CHLAA</name>
<dbReference type="EMBL" id="CP000909">
    <property type="protein sequence ID" value="ABY35563.1"/>
    <property type="molecule type" value="Genomic_DNA"/>
</dbReference>
<protein>
    <submittedName>
        <fullName evidence="3">Sulfate transporter/antisigma-factor antagonist STAS</fullName>
    </submittedName>
</protein>